<keyword evidence="3" id="KW-1185">Reference proteome</keyword>
<evidence type="ECO:0000313" key="2">
    <source>
        <dbReference type="EMBL" id="QNB47734.1"/>
    </source>
</evidence>
<evidence type="ECO:0000313" key="3">
    <source>
        <dbReference type="Proteomes" id="UP000515847"/>
    </source>
</evidence>
<dbReference type="OrthoDB" id="9808176at2"/>
<dbReference type="PROSITE" id="PS50910">
    <property type="entry name" value="HEPN"/>
    <property type="match status" value="1"/>
</dbReference>
<dbReference type="SUPFAM" id="SSF81593">
    <property type="entry name" value="Nucleotidyltransferase substrate binding subunit/domain"/>
    <property type="match status" value="1"/>
</dbReference>
<dbReference type="KEGG" id="tfr:BR63_16525"/>
<dbReference type="Gene3D" id="1.20.120.330">
    <property type="entry name" value="Nucleotidyltransferases domain 2"/>
    <property type="match status" value="1"/>
</dbReference>
<accession>A0A7G6E6N0</accession>
<proteinExistence type="predicted"/>
<evidence type="ECO:0000259" key="1">
    <source>
        <dbReference type="PROSITE" id="PS50910"/>
    </source>
</evidence>
<dbReference type="Pfam" id="PF05168">
    <property type="entry name" value="HEPN"/>
    <property type="match status" value="1"/>
</dbReference>
<feature type="domain" description="HEPN" evidence="1">
    <location>
        <begin position="11"/>
        <end position="118"/>
    </location>
</feature>
<dbReference type="SMART" id="SM00748">
    <property type="entry name" value="HEPN"/>
    <property type="match status" value="1"/>
</dbReference>
<gene>
    <name evidence="2" type="ORF">BR63_16525</name>
</gene>
<reference evidence="2 3" key="1">
    <citation type="journal article" date="2019" name="Front. Microbiol.">
        <title>Thermoanaerosceptrum fracticalcis gen. nov. sp. nov., a Novel Fumarate-Fermenting Microorganism From a Deep Fractured Carbonate Aquifer of the US Great Basin.</title>
        <authorList>
            <person name="Hamilton-Brehm S.D."/>
            <person name="Stewart L.E."/>
            <person name="Zavarin M."/>
            <person name="Caldwell M."/>
            <person name="Lawson P.A."/>
            <person name="Onstott T.C."/>
            <person name="Grzymski J."/>
            <person name="Neveux I."/>
            <person name="Lollar B.S."/>
            <person name="Russell C.E."/>
            <person name="Moser D.P."/>
        </authorList>
    </citation>
    <scope>NUCLEOTIDE SEQUENCE [LARGE SCALE GENOMIC DNA]</scope>
    <source>
        <strain evidence="2 3">DRI-13</strain>
    </source>
</reference>
<dbReference type="RefSeq" id="WP_034420979.1">
    <property type="nucleotide sequence ID" value="NZ_CP045798.1"/>
</dbReference>
<dbReference type="Proteomes" id="UP000515847">
    <property type="component" value="Chromosome"/>
</dbReference>
<protein>
    <submittedName>
        <fullName evidence="2">HEPN domain-containing protein</fullName>
    </submittedName>
</protein>
<sequence>MDSRTRAQEWQRLAEMDLSSAEYLLKMHPVPVEIICYHCQQSAEKYLKGYLVLHGINPPKIHDLDELCKLCMKWSDTFKDIADQCSDLTAYGVQPRYPMEMMLEEQDMWQALNSAKTIRDFILTLAPEMVPEEHGQDESQSQDSPSL</sequence>
<organism evidence="2 3">
    <name type="scientific">Thermanaerosceptrum fracticalcis</name>
    <dbReference type="NCBI Taxonomy" id="1712410"/>
    <lineage>
        <taxon>Bacteria</taxon>
        <taxon>Bacillati</taxon>
        <taxon>Bacillota</taxon>
        <taxon>Clostridia</taxon>
        <taxon>Eubacteriales</taxon>
        <taxon>Peptococcaceae</taxon>
        <taxon>Thermanaerosceptrum</taxon>
    </lineage>
</organism>
<name>A0A7G6E6N0_THEFR</name>
<dbReference type="InterPro" id="IPR007842">
    <property type="entry name" value="HEPN_dom"/>
</dbReference>
<dbReference type="EMBL" id="CP045798">
    <property type="protein sequence ID" value="QNB47734.1"/>
    <property type="molecule type" value="Genomic_DNA"/>
</dbReference>
<dbReference type="AlphaFoldDB" id="A0A7G6E6N0"/>